<dbReference type="Proteomes" id="UP000003340">
    <property type="component" value="Unassembled WGS sequence"/>
</dbReference>
<dbReference type="EMBL" id="ACEC01000018">
    <property type="protein sequence ID" value="EEG31967.1"/>
    <property type="molecule type" value="Genomic_DNA"/>
</dbReference>
<keyword evidence="2" id="KW-0812">Transmembrane</keyword>
<evidence type="ECO:0000313" key="4">
    <source>
        <dbReference type="Proteomes" id="UP000003340"/>
    </source>
</evidence>
<evidence type="ECO:0000256" key="2">
    <source>
        <dbReference type="SAM" id="Phobius"/>
    </source>
</evidence>
<reference evidence="3 4" key="1">
    <citation type="submission" date="2009-01" db="EMBL/GenBank/DDBJ databases">
        <authorList>
            <person name="Fulton L."/>
            <person name="Clifton S."/>
            <person name="Fulton B."/>
            <person name="Xu J."/>
            <person name="Minx P."/>
            <person name="Pepin K.H."/>
            <person name="Johnson M."/>
            <person name="Bhonagiri V."/>
            <person name="Nash W.E."/>
            <person name="Mardis E.R."/>
            <person name="Wilson R.K."/>
        </authorList>
    </citation>
    <scope>NUCLEOTIDE SEQUENCE [LARGE SCALE GENOMIC DNA]</scope>
    <source>
        <strain evidence="3 4">DSM 5476</strain>
    </source>
</reference>
<feature type="transmembrane region" description="Helical" evidence="2">
    <location>
        <begin position="31"/>
        <end position="50"/>
    </location>
</feature>
<accession>C0E964</accession>
<keyword evidence="2" id="KW-0472">Membrane</keyword>
<feature type="transmembrane region" description="Helical" evidence="2">
    <location>
        <begin position="6"/>
        <end position="24"/>
    </location>
</feature>
<feature type="region of interest" description="Disordered" evidence="1">
    <location>
        <begin position="79"/>
        <end position="99"/>
    </location>
</feature>
<keyword evidence="4" id="KW-1185">Reference proteome</keyword>
<reference evidence="3 4" key="2">
    <citation type="submission" date="2009-02" db="EMBL/GenBank/DDBJ databases">
        <title>Draft genome sequence of Clostridium methylpentosum (DSM 5476).</title>
        <authorList>
            <person name="Sudarsanam P."/>
            <person name="Ley R."/>
            <person name="Guruge J."/>
            <person name="Turnbaugh P.J."/>
            <person name="Mahowald M."/>
            <person name="Liep D."/>
            <person name="Gordon J."/>
        </authorList>
    </citation>
    <scope>NUCLEOTIDE SEQUENCE [LARGE SCALE GENOMIC DNA]</scope>
    <source>
        <strain evidence="3 4">DSM 5476</strain>
    </source>
</reference>
<sequence>MDTNTLIKIAFFVLTGLAWIYFLVQFIKERKMYKFIVLVWVPIAWLSYAFTNPTLLQVLNVVQMVLFVLLIIGLLKKPKEPEETEEEFNATNDNDNIVELPEEEYEFEGEIIEEQENGELQENEASYDQEDEQDKENA</sequence>
<keyword evidence="2" id="KW-1133">Transmembrane helix</keyword>
<evidence type="ECO:0000313" key="3">
    <source>
        <dbReference type="EMBL" id="EEG31967.1"/>
    </source>
</evidence>
<proteinExistence type="predicted"/>
<feature type="transmembrane region" description="Helical" evidence="2">
    <location>
        <begin position="56"/>
        <end position="75"/>
    </location>
</feature>
<dbReference type="AlphaFoldDB" id="C0E964"/>
<organism evidence="3 4">
    <name type="scientific">[Clostridium] methylpentosum DSM 5476</name>
    <dbReference type="NCBI Taxonomy" id="537013"/>
    <lineage>
        <taxon>Bacteria</taxon>
        <taxon>Bacillati</taxon>
        <taxon>Bacillota</taxon>
        <taxon>Clostridia</taxon>
        <taxon>Eubacteriales</taxon>
        <taxon>Oscillospiraceae</taxon>
        <taxon>Oscillospiraceae incertae sedis</taxon>
    </lineage>
</organism>
<dbReference type="HOGENOM" id="CLU_1851669_0_0_9"/>
<comment type="caution">
    <text evidence="3">The sequence shown here is derived from an EMBL/GenBank/DDBJ whole genome shotgun (WGS) entry which is preliminary data.</text>
</comment>
<name>C0E964_9FIRM</name>
<evidence type="ECO:0000256" key="1">
    <source>
        <dbReference type="SAM" id="MobiDB-lite"/>
    </source>
</evidence>
<feature type="region of interest" description="Disordered" evidence="1">
    <location>
        <begin position="111"/>
        <end position="138"/>
    </location>
</feature>
<gene>
    <name evidence="3" type="ORF">CLOSTMETH_00362</name>
</gene>
<protein>
    <submittedName>
        <fullName evidence="3">Uncharacterized protein</fullName>
    </submittedName>
</protein>